<organism evidence="2 3">
    <name type="scientific">Streptomyces pulveraceus</name>
    <dbReference type="NCBI Taxonomy" id="68258"/>
    <lineage>
        <taxon>Bacteria</taxon>
        <taxon>Bacillati</taxon>
        <taxon>Actinomycetota</taxon>
        <taxon>Actinomycetes</taxon>
        <taxon>Kitasatosporales</taxon>
        <taxon>Streptomycetaceae</taxon>
        <taxon>Streptomyces</taxon>
    </lineage>
</organism>
<feature type="domain" description="HTH luxR-type" evidence="1">
    <location>
        <begin position="283"/>
        <end position="332"/>
    </location>
</feature>
<dbReference type="SMART" id="SM00421">
    <property type="entry name" value="HTH_LUXR"/>
    <property type="match status" value="1"/>
</dbReference>
<dbReference type="Proteomes" id="UP001596200">
    <property type="component" value="Unassembled WGS sequence"/>
</dbReference>
<gene>
    <name evidence="2" type="ORF">ACFP1B_03115</name>
</gene>
<dbReference type="InterPro" id="IPR000792">
    <property type="entry name" value="Tscrpt_reg_LuxR_C"/>
</dbReference>
<protein>
    <recommendedName>
        <fullName evidence="1">HTH luxR-type domain-containing protein</fullName>
    </recommendedName>
</protein>
<dbReference type="PANTHER" id="PTHR34293:SF1">
    <property type="entry name" value="HTH-TYPE TRANSCRIPTIONAL REGULATOR TRMBL2"/>
    <property type="match status" value="1"/>
</dbReference>
<dbReference type="RefSeq" id="WP_344517245.1">
    <property type="nucleotide sequence ID" value="NZ_BAAATU010000062.1"/>
</dbReference>
<dbReference type="InterPro" id="IPR016032">
    <property type="entry name" value="Sig_transdc_resp-reg_C-effctor"/>
</dbReference>
<evidence type="ECO:0000313" key="2">
    <source>
        <dbReference type="EMBL" id="MFC5912434.1"/>
    </source>
</evidence>
<reference evidence="3" key="1">
    <citation type="journal article" date="2019" name="Int. J. Syst. Evol. Microbiol.">
        <title>The Global Catalogue of Microorganisms (GCM) 10K type strain sequencing project: providing services to taxonomists for standard genome sequencing and annotation.</title>
        <authorList>
            <consortium name="The Broad Institute Genomics Platform"/>
            <consortium name="The Broad Institute Genome Sequencing Center for Infectious Disease"/>
            <person name="Wu L."/>
            <person name="Ma J."/>
        </authorList>
    </citation>
    <scope>NUCLEOTIDE SEQUENCE [LARGE SCALE GENOMIC DNA]</scope>
    <source>
        <strain evidence="3">JCM 4147</strain>
    </source>
</reference>
<dbReference type="InterPro" id="IPR036388">
    <property type="entry name" value="WH-like_DNA-bd_sf"/>
</dbReference>
<name>A0ABW1GCI6_9ACTN</name>
<accession>A0ABW1GCI6</accession>
<dbReference type="SUPFAM" id="SSF46894">
    <property type="entry name" value="C-terminal effector domain of the bipartite response regulators"/>
    <property type="match status" value="1"/>
</dbReference>
<evidence type="ECO:0000259" key="1">
    <source>
        <dbReference type="SMART" id="SM00421"/>
    </source>
</evidence>
<proteinExistence type="predicted"/>
<keyword evidence="3" id="KW-1185">Reference proteome</keyword>
<dbReference type="EMBL" id="JBHSPU010000002">
    <property type="protein sequence ID" value="MFC5912434.1"/>
    <property type="molecule type" value="Genomic_DNA"/>
</dbReference>
<evidence type="ECO:0000313" key="3">
    <source>
        <dbReference type="Proteomes" id="UP001596200"/>
    </source>
</evidence>
<dbReference type="InterPro" id="IPR051797">
    <property type="entry name" value="TrmB-like"/>
</dbReference>
<comment type="caution">
    <text evidence="2">The sequence shown here is derived from an EMBL/GenBank/DDBJ whole genome shotgun (WGS) entry which is preliminary data.</text>
</comment>
<dbReference type="Gene3D" id="1.10.10.10">
    <property type="entry name" value="Winged helix-like DNA-binding domain superfamily/Winged helix DNA-binding domain"/>
    <property type="match status" value="1"/>
</dbReference>
<dbReference type="PANTHER" id="PTHR34293">
    <property type="entry name" value="HTH-TYPE TRANSCRIPTIONAL REGULATOR TRMBL2"/>
    <property type="match status" value="1"/>
</dbReference>
<sequence>MTTGKNRGELPRLDPATVAVFEHALSLGSVRRRHPDVPPGLGLDPEEVERACRALLALRLLRPAPGNPGQLIPVSPDAAAAEVVGPREAELARAAAHIQAVRDELQSLMPQYRAARRARSGEEGITVLPDLAAASAMLTEESARCWDEVFTVQPGGGRSPHHLRGAIDRDLAMLGRGVRMRTLYQHSARTSLATQGYVERLTAAGAEYRTSAELPDRAVVFDRSVAFLPRRANGGSGEGAVLVRDPDVVAYLCRSFEQHWSGATPFRGTSEAAYKEVGGSMRRALVGLLAEGAKDEVIARRMGMSLRTCRRHIAELLEELGAGSRFQGGVLAERAGLAAPAAPGAHDDVAGAHDDVVGAGDDVVDAGDDVAGAHVDVTDVHVDVTDVPEESAASVVGRAPA</sequence>